<protein>
    <submittedName>
        <fullName evidence="2">Uncharacterized protein</fullName>
    </submittedName>
</protein>
<organism evidence="2 3">
    <name type="scientific">Actinopolyspora mortivallis</name>
    <dbReference type="NCBI Taxonomy" id="33906"/>
    <lineage>
        <taxon>Bacteria</taxon>
        <taxon>Bacillati</taxon>
        <taxon>Actinomycetota</taxon>
        <taxon>Actinomycetes</taxon>
        <taxon>Actinopolysporales</taxon>
        <taxon>Actinopolysporaceae</taxon>
        <taxon>Actinopolyspora</taxon>
    </lineage>
</organism>
<comment type="caution">
    <text evidence="2">The sequence shown here is derived from an EMBL/GenBank/DDBJ whole genome shotgun (WGS) entry which is preliminary data.</text>
</comment>
<accession>A0A2T0GXV6</accession>
<evidence type="ECO:0000313" key="2">
    <source>
        <dbReference type="EMBL" id="PRW63942.1"/>
    </source>
</evidence>
<name>A0A2T0GXV6_ACTMO</name>
<dbReference type="AlphaFoldDB" id="A0A2T0GXV6"/>
<feature type="region of interest" description="Disordered" evidence="1">
    <location>
        <begin position="1"/>
        <end position="21"/>
    </location>
</feature>
<dbReference type="InParanoid" id="A0A2T0GXV6"/>
<reference evidence="2 3" key="1">
    <citation type="submission" date="2018-03" db="EMBL/GenBank/DDBJ databases">
        <title>Actinopolyspora mortivallis from Sahara, screening for active biomolecules.</title>
        <authorList>
            <person name="Selama O."/>
            <person name="Wellington E.M.H."/>
            <person name="Hacene H."/>
        </authorList>
    </citation>
    <scope>NUCLEOTIDE SEQUENCE [LARGE SCALE GENOMIC DNA]</scope>
    <source>
        <strain evidence="2 3">M5A</strain>
    </source>
</reference>
<proteinExistence type="predicted"/>
<evidence type="ECO:0000313" key="3">
    <source>
        <dbReference type="Proteomes" id="UP000239352"/>
    </source>
</evidence>
<gene>
    <name evidence="2" type="ORF">CEP50_08220</name>
</gene>
<dbReference type="Proteomes" id="UP000239352">
    <property type="component" value="Unassembled WGS sequence"/>
</dbReference>
<evidence type="ECO:0000256" key="1">
    <source>
        <dbReference type="SAM" id="MobiDB-lite"/>
    </source>
</evidence>
<dbReference type="EMBL" id="PVSR01000008">
    <property type="protein sequence ID" value="PRW63942.1"/>
    <property type="molecule type" value="Genomic_DNA"/>
</dbReference>
<feature type="compositionally biased region" description="Basic and acidic residues" evidence="1">
    <location>
        <begin position="1"/>
        <end position="17"/>
    </location>
</feature>
<sequence>MLTGDSHSRSRIGDPPRRGVGAALNEVRHDDVTVGLHLLVTSESTAEAAREFGPLLAKLEPKHCVLHHSPEHGHHEFDVLVGTTNTASARTLRDVEVWSDRVLHALGLASDYNILFDPDQGWAVEDCSKSPEEAALIHPSCVHYQLRATIGSDPWDTDNA</sequence>
<keyword evidence="3" id="KW-1185">Reference proteome</keyword>